<sequence length="228" mass="23433">PLQQQNPHPWQAWVDEGEGVSEARSYMLQQQGWMHGSLGPGKPRKHGGDVGGANESGRPGCHHGPSLETAGRRSHAADPGAQDRLHDNGRTTSEQLPPAPGGLGGKAPHVGSVGSFGPGGDLEEAGVMAAAVEHVDSEGGMDQGDGEGDGDGDGFCEEGDGGCDADVNDDWWGNPDELRDHPVDACPEAAAAGVWAQQATDQSAGVGALEAFLRQVQRGGELQAQRAG</sequence>
<reference evidence="2 3" key="1">
    <citation type="journal article" date="2021" name="Sci. Rep.">
        <title>Genome sequencing of the multicellular alga Astrephomene provides insights into convergent evolution of germ-soma differentiation.</title>
        <authorList>
            <person name="Yamashita S."/>
            <person name="Yamamoto K."/>
            <person name="Matsuzaki R."/>
            <person name="Suzuki S."/>
            <person name="Yamaguchi H."/>
            <person name="Hirooka S."/>
            <person name="Minakuchi Y."/>
            <person name="Miyagishima S."/>
            <person name="Kawachi M."/>
            <person name="Toyoda A."/>
            <person name="Nozaki H."/>
        </authorList>
    </citation>
    <scope>NUCLEOTIDE SEQUENCE [LARGE SCALE GENOMIC DNA]</scope>
    <source>
        <strain evidence="2 3">NIES-4017</strain>
    </source>
</reference>
<evidence type="ECO:0000256" key="1">
    <source>
        <dbReference type="SAM" id="MobiDB-lite"/>
    </source>
</evidence>
<comment type="caution">
    <text evidence="2">The sequence shown here is derived from an EMBL/GenBank/DDBJ whole genome shotgun (WGS) entry which is preliminary data.</text>
</comment>
<gene>
    <name evidence="2" type="ORF">Agub_g13346</name>
</gene>
<feature type="non-terminal residue" evidence="2">
    <location>
        <position position="1"/>
    </location>
</feature>
<dbReference type="AlphaFoldDB" id="A0AAD3HRD6"/>
<organism evidence="2 3">
    <name type="scientific">Astrephomene gubernaculifera</name>
    <dbReference type="NCBI Taxonomy" id="47775"/>
    <lineage>
        <taxon>Eukaryota</taxon>
        <taxon>Viridiplantae</taxon>
        <taxon>Chlorophyta</taxon>
        <taxon>core chlorophytes</taxon>
        <taxon>Chlorophyceae</taxon>
        <taxon>CS clade</taxon>
        <taxon>Chlamydomonadales</taxon>
        <taxon>Astrephomenaceae</taxon>
        <taxon>Astrephomene</taxon>
    </lineage>
</organism>
<protein>
    <submittedName>
        <fullName evidence="2">Uncharacterized protein</fullName>
    </submittedName>
</protein>
<name>A0AAD3HRD6_9CHLO</name>
<feature type="region of interest" description="Disordered" evidence="1">
    <location>
        <begin position="1"/>
        <end position="122"/>
    </location>
</feature>
<proteinExistence type="predicted"/>
<accession>A0AAD3HRD6</accession>
<dbReference type="Proteomes" id="UP001054857">
    <property type="component" value="Unassembled WGS sequence"/>
</dbReference>
<evidence type="ECO:0000313" key="3">
    <source>
        <dbReference type="Proteomes" id="UP001054857"/>
    </source>
</evidence>
<keyword evidence="3" id="KW-1185">Reference proteome</keyword>
<dbReference type="EMBL" id="BMAR01000043">
    <property type="protein sequence ID" value="GFR51019.1"/>
    <property type="molecule type" value="Genomic_DNA"/>
</dbReference>
<evidence type="ECO:0000313" key="2">
    <source>
        <dbReference type="EMBL" id="GFR51019.1"/>
    </source>
</evidence>
<feature type="non-terminal residue" evidence="2">
    <location>
        <position position="228"/>
    </location>
</feature>